<evidence type="ECO:0000256" key="5">
    <source>
        <dbReference type="ARBA" id="ARBA00012863"/>
    </source>
</evidence>
<name>A0ABU4ZS58_9HYPH</name>
<dbReference type="RefSeq" id="WP_320236175.1">
    <property type="nucleotide sequence ID" value="NZ_JAVIJF010000024.1"/>
</dbReference>
<comment type="similarity">
    <text evidence="3">Belongs to the metallo-dependent hydrolases superfamily. Allantoinase family.</text>
</comment>
<dbReference type="EMBL" id="JAVIJF010000024">
    <property type="protein sequence ID" value="MDX8528241.1"/>
    <property type="molecule type" value="Genomic_DNA"/>
</dbReference>
<evidence type="ECO:0000256" key="1">
    <source>
        <dbReference type="ARBA" id="ARBA00001947"/>
    </source>
</evidence>
<comment type="pathway">
    <text evidence="2">Nitrogen metabolism; (S)-allantoin degradation; allantoate from (S)-allantoin: step 1/1.</text>
</comment>
<protein>
    <recommendedName>
        <fullName evidence="5">allantoinase</fullName>
        <ecNumber evidence="5">3.5.2.5</ecNumber>
    </recommendedName>
</protein>
<keyword evidence="7 10" id="KW-0378">Hydrolase</keyword>
<dbReference type="InterPro" id="IPR006680">
    <property type="entry name" value="Amidohydro-rel"/>
</dbReference>
<sequence length="457" mass="47991">MTSLDLIIRAPRAILPDAECAISVGVTGGRIVSIGALDAPANAKETVRLDADTVLLPGLVDSHVHICEPGNTEWEGFLTATRAAAAGGITTLVDMPLDSVPTTVTINALAAKRAAAEGHCHVDVGFWGGAIPSNLADLPKLHAEGVLGFKSFLCDTGTDDFPGITPQHMESVMRVVAGLGSIFIVHAESAEAMASMPDLHTRRYADYLASRPKGIENLAIAEVIEAARASGARAHILHLSSADALPMLASAIADGIKLSVETCPHYLSLCAEEIGDGETAAKVGPPVREAANREKLWAGVAEGTLSMIVSDHSPCTPAMKDPVSGDFGAAWGGISSLQLGLPVTWSEAQRRGHSLVDVVRWMAERPAALAGLPHKGRLAIGGDADFAVFSPDAEFVVDAASLHHRHPITPYAGRPLRGVVQETFLRGHRIDLFGRPRGALIVREASAAQPQELKRSA</sequence>
<dbReference type="Gene3D" id="3.20.20.140">
    <property type="entry name" value="Metal-dependent hydrolases"/>
    <property type="match status" value="1"/>
</dbReference>
<proteinExistence type="inferred from homology"/>
<evidence type="ECO:0000256" key="3">
    <source>
        <dbReference type="ARBA" id="ARBA00010368"/>
    </source>
</evidence>
<evidence type="ECO:0000313" key="10">
    <source>
        <dbReference type="EMBL" id="MDX8528241.1"/>
    </source>
</evidence>
<organism evidence="10 11">
    <name type="scientific">Mesorhizobium montanum</name>
    <dbReference type="NCBI Taxonomy" id="3072323"/>
    <lineage>
        <taxon>Bacteria</taxon>
        <taxon>Pseudomonadati</taxon>
        <taxon>Pseudomonadota</taxon>
        <taxon>Alphaproteobacteria</taxon>
        <taxon>Hyphomicrobiales</taxon>
        <taxon>Phyllobacteriaceae</taxon>
        <taxon>Mesorhizobium</taxon>
    </lineage>
</organism>
<comment type="cofactor">
    <cofactor evidence="1">
        <name>Zn(2+)</name>
        <dbReference type="ChEBI" id="CHEBI:29105"/>
    </cofactor>
</comment>
<evidence type="ECO:0000256" key="8">
    <source>
        <dbReference type="ARBA" id="ARBA00022833"/>
    </source>
</evidence>
<accession>A0ABU4ZS58</accession>
<dbReference type="GO" id="GO:0004038">
    <property type="term" value="F:allantoinase activity"/>
    <property type="evidence" value="ECO:0007669"/>
    <property type="project" value="UniProtKB-EC"/>
</dbReference>
<evidence type="ECO:0000256" key="4">
    <source>
        <dbReference type="ARBA" id="ARBA00011881"/>
    </source>
</evidence>
<evidence type="ECO:0000256" key="6">
    <source>
        <dbReference type="ARBA" id="ARBA00022723"/>
    </source>
</evidence>
<keyword evidence="8" id="KW-0862">Zinc</keyword>
<evidence type="ECO:0000259" key="9">
    <source>
        <dbReference type="Pfam" id="PF01979"/>
    </source>
</evidence>
<keyword evidence="11" id="KW-1185">Reference proteome</keyword>
<comment type="caution">
    <text evidence="10">The sequence shown here is derived from an EMBL/GenBank/DDBJ whole genome shotgun (WGS) entry which is preliminary data.</text>
</comment>
<comment type="subunit">
    <text evidence="4">Homotetramer.</text>
</comment>
<dbReference type="PANTHER" id="PTHR43668:SF2">
    <property type="entry name" value="ALLANTOINASE"/>
    <property type="match status" value="1"/>
</dbReference>
<feature type="domain" description="Amidohydrolase-related" evidence="9">
    <location>
        <begin position="54"/>
        <end position="428"/>
    </location>
</feature>
<dbReference type="PANTHER" id="PTHR43668">
    <property type="entry name" value="ALLANTOINASE"/>
    <property type="match status" value="1"/>
</dbReference>
<evidence type="ECO:0000256" key="2">
    <source>
        <dbReference type="ARBA" id="ARBA00004968"/>
    </source>
</evidence>
<dbReference type="InterPro" id="IPR011059">
    <property type="entry name" value="Metal-dep_hydrolase_composite"/>
</dbReference>
<dbReference type="SUPFAM" id="SSF51338">
    <property type="entry name" value="Composite domain of metallo-dependent hydrolases"/>
    <property type="match status" value="1"/>
</dbReference>
<dbReference type="Pfam" id="PF01979">
    <property type="entry name" value="Amidohydro_1"/>
    <property type="match status" value="1"/>
</dbReference>
<keyword evidence="6" id="KW-0479">Metal-binding</keyword>
<dbReference type="InterPro" id="IPR050138">
    <property type="entry name" value="DHOase/Allantoinase_Hydrolase"/>
</dbReference>
<dbReference type="NCBIfam" id="TIGR03178">
    <property type="entry name" value="allantoinase"/>
    <property type="match status" value="1"/>
</dbReference>
<gene>
    <name evidence="10" type="primary">allB</name>
    <name evidence="10" type="ORF">RFM68_27575</name>
</gene>
<dbReference type="InterPro" id="IPR032466">
    <property type="entry name" value="Metal_Hydrolase"/>
</dbReference>
<evidence type="ECO:0000313" key="11">
    <source>
        <dbReference type="Proteomes" id="UP001276840"/>
    </source>
</evidence>
<dbReference type="Proteomes" id="UP001276840">
    <property type="component" value="Unassembled WGS sequence"/>
</dbReference>
<evidence type="ECO:0000256" key="7">
    <source>
        <dbReference type="ARBA" id="ARBA00022801"/>
    </source>
</evidence>
<dbReference type="EC" id="3.5.2.5" evidence="5"/>
<dbReference type="SUPFAM" id="SSF51556">
    <property type="entry name" value="Metallo-dependent hydrolases"/>
    <property type="match status" value="1"/>
</dbReference>
<dbReference type="InterPro" id="IPR017593">
    <property type="entry name" value="Allantoinase"/>
</dbReference>
<reference evidence="10 11" key="1">
    <citation type="submission" date="2023-08" db="EMBL/GenBank/DDBJ databases">
        <title>Implementing the SeqCode for naming new Mesorhizobium species isolated from Vachellia karroo root nodules.</title>
        <authorList>
            <person name="Van Lill M."/>
        </authorList>
    </citation>
    <scope>NUCLEOTIDE SEQUENCE [LARGE SCALE GENOMIC DNA]</scope>
    <source>
        <strain evidence="10 11">MSK 1335</strain>
    </source>
</reference>